<name>A0ABD1HHE2_SALDI</name>
<feature type="transmembrane region" description="Helical" evidence="7">
    <location>
        <begin position="45"/>
        <end position="68"/>
    </location>
</feature>
<dbReference type="PANTHER" id="PTHR23504:SF95">
    <property type="entry name" value="MAJOR FACILITATOR SUPERFAMILY PROTEIN"/>
    <property type="match status" value="1"/>
</dbReference>
<dbReference type="PANTHER" id="PTHR23504">
    <property type="entry name" value="MAJOR FACILITATOR SUPERFAMILY DOMAIN-CONTAINING PROTEIN 10"/>
    <property type="match status" value="1"/>
</dbReference>
<evidence type="ECO:0000313" key="9">
    <source>
        <dbReference type="EMBL" id="KAL1554469.1"/>
    </source>
</evidence>
<gene>
    <name evidence="9" type="ORF">AAHA92_15025</name>
</gene>
<feature type="domain" description="Major facilitator superfamily (MFS) profile" evidence="8">
    <location>
        <begin position="6"/>
        <end position="428"/>
    </location>
</feature>
<dbReference type="GO" id="GO:0016020">
    <property type="term" value="C:membrane"/>
    <property type="evidence" value="ECO:0007669"/>
    <property type="project" value="UniProtKB-SubCell"/>
</dbReference>
<dbReference type="InterPro" id="IPR011701">
    <property type="entry name" value="MFS"/>
</dbReference>
<dbReference type="InterPro" id="IPR020846">
    <property type="entry name" value="MFS_dom"/>
</dbReference>
<dbReference type="Pfam" id="PF07690">
    <property type="entry name" value="MFS_1"/>
    <property type="match status" value="1"/>
</dbReference>
<dbReference type="Proteomes" id="UP001567538">
    <property type="component" value="Unassembled WGS sequence"/>
</dbReference>
<comment type="caution">
    <text evidence="9">The sequence shown here is derived from an EMBL/GenBank/DDBJ whole genome shotgun (WGS) entry which is preliminary data.</text>
</comment>
<evidence type="ECO:0000259" key="8">
    <source>
        <dbReference type="PROSITE" id="PS50850"/>
    </source>
</evidence>
<feature type="transmembrane region" description="Helical" evidence="7">
    <location>
        <begin position="168"/>
        <end position="188"/>
    </location>
</feature>
<evidence type="ECO:0000256" key="2">
    <source>
        <dbReference type="ARBA" id="ARBA00022448"/>
    </source>
</evidence>
<keyword evidence="4 7" id="KW-1133">Transmembrane helix</keyword>
<reference evidence="9 10" key="1">
    <citation type="submission" date="2024-06" db="EMBL/GenBank/DDBJ databases">
        <title>A chromosome level genome sequence of Diviner's sage (Salvia divinorum).</title>
        <authorList>
            <person name="Ford S.A."/>
            <person name="Ro D.-K."/>
            <person name="Ness R.W."/>
            <person name="Phillips M.A."/>
        </authorList>
    </citation>
    <scope>NUCLEOTIDE SEQUENCE [LARGE SCALE GENOMIC DNA]</scope>
    <source>
        <strain evidence="9">SAF-2024a</strain>
        <tissue evidence="9">Leaf</tissue>
    </source>
</reference>
<comment type="similarity">
    <text evidence="6">Belongs to the major facilitator superfamily. Phosphate:H(+) symporter (TC 2.A.1.9) family.</text>
</comment>
<feature type="transmembrane region" description="Helical" evidence="7">
    <location>
        <begin position="142"/>
        <end position="162"/>
    </location>
</feature>
<feature type="transmembrane region" description="Helical" evidence="7">
    <location>
        <begin position="235"/>
        <end position="260"/>
    </location>
</feature>
<evidence type="ECO:0000256" key="4">
    <source>
        <dbReference type="ARBA" id="ARBA00022989"/>
    </source>
</evidence>
<proteinExistence type="inferred from homology"/>
<feature type="transmembrane region" description="Helical" evidence="7">
    <location>
        <begin position="7"/>
        <end position="25"/>
    </location>
</feature>
<feature type="transmembrane region" description="Helical" evidence="7">
    <location>
        <begin position="303"/>
        <end position="322"/>
    </location>
</feature>
<keyword evidence="10" id="KW-1185">Reference proteome</keyword>
<evidence type="ECO:0000256" key="1">
    <source>
        <dbReference type="ARBA" id="ARBA00004141"/>
    </source>
</evidence>
<keyword evidence="2" id="KW-0813">Transport</keyword>
<protein>
    <submittedName>
        <fullName evidence="9">Tetracycline resistance protein, class G-like</fullName>
    </submittedName>
</protein>
<feature type="transmembrane region" description="Helical" evidence="7">
    <location>
        <begin position="80"/>
        <end position="98"/>
    </location>
</feature>
<dbReference type="PRINTS" id="PR01035">
    <property type="entry name" value="TCRTETA"/>
</dbReference>
<evidence type="ECO:0000313" key="10">
    <source>
        <dbReference type="Proteomes" id="UP001567538"/>
    </source>
</evidence>
<keyword evidence="5 7" id="KW-0472">Membrane</keyword>
<dbReference type="EMBL" id="JBEAFC010000006">
    <property type="protein sequence ID" value="KAL1554469.1"/>
    <property type="molecule type" value="Genomic_DNA"/>
</dbReference>
<dbReference type="SUPFAM" id="SSF103473">
    <property type="entry name" value="MFS general substrate transporter"/>
    <property type="match status" value="1"/>
</dbReference>
<dbReference type="InterPro" id="IPR036259">
    <property type="entry name" value="MFS_trans_sf"/>
</dbReference>
<keyword evidence="3 7" id="KW-0812">Transmembrane</keyword>
<dbReference type="PROSITE" id="PS50850">
    <property type="entry name" value="MFS"/>
    <property type="match status" value="1"/>
</dbReference>
<comment type="subcellular location">
    <subcellularLocation>
        <location evidence="1">Membrane</location>
        <topology evidence="1">Multi-pass membrane protein</topology>
    </subcellularLocation>
</comment>
<evidence type="ECO:0000256" key="5">
    <source>
        <dbReference type="ARBA" id="ARBA00023136"/>
    </source>
</evidence>
<evidence type="ECO:0000256" key="6">
    <source>
        <dbReference type="ARBA" id="ARBA00044504"/>
    </source>
</evidence>
<accession>A0ABD1HHE2</accession>
<dbReference type="AlphaFoldDB" id="A0ABD1HHE2"/>
<dbReference type="Gene3D" id="1.20.1250.20">
    <property type="entry name" value="MFS general substrate transporter like domains"/>
    <property type="match status" value="1"/>
</dbReference>
<feature type="transmembrane region" description="Helical" evidence="7">
    <location>
        <begin position="272"/>
        <end position="291"/>
    </location>
</feature>
<organism evidence="9 10">
    <name type="scientific">Salvia divinorum</name>
    <name type="common">Maria pastora</name>
    <name type="synonym">Diviner's sage</name>
    <dbReference type="NCBI Taxonomy" id="28513"/>
    <lineage>
        <taxon>Eukaryota</taxon>
        <taxon>Viridiplantae</taxon>
        <taxon>Streptophyta</taxon>
        <taxon>Embryophyta</taxon>
        <taxon>Tracheophyta</taxon>
        <taxon>Spermatophyta</taxon>
        <taxon>Magnoliopsida</taxon>
        <taxon>eudicotyledons</taxon>
        <taxon>Gunneridae</taxon>
        <taxon>Pentapetalae</taxon>
        <taxon>asterids</taxon>
        <taxon>lamiids</taxon>
        <taxon>Lamiales</taxon>
        <taxon>Lamiaceae</taxon>
        <taxon>Nepetoideae</taxon>
        <taxon>Mentheae</taxon>
        <taxon>Salviinae</taxon>
        <taxon>Salvia</taxon>
        <taxon>Salvia subgen. Calosphace</taxon>
    </lineage>
</organism>
<feature type="transmembrane region" description="Helical" evidence="7">
    <location>
        <begin position="395"/>
        <end position="417"/>
    </location>
</feature>
<evidence type="ECO:0000256" key="3">
    <source>
        <dbReference type="ARBA" id="ARBA00022692"/>
    </source>
</evidence>
<feature type="transmembrane region" description="Helical" evidence="7">
    <location>
        <begin position="104"/>
        <end position="130"/>
    </location>
</feature>
<sequence length="433" mass="46950">MEGWERLIHLFVTVFMAFLPLYLVNPAITDVTVAAVCGGEDECSLSIYLTGFQLAITGVGSALMMPMIGNLSDAYGRKNLLTIPLILQIIPIVMLALSRTTNFFYAYYATKILTDMIVDGGVLCISFSYLADNVGEGNRVGAFAALSGVMSMANVCGTLAAGLLSISLIFKVASVLAILAAIYMRVFLKDPDREKDDLQPLILSSEGDDTSKKTDFIHQIPSPKVVFHLLKSSNIVALAASVCFFNSVGEAGAGSFLLYYLKARFQFNKDQFSLIFLIINVGATITNVILMPILGPVIGEQTILCFGIFTGFLSMLLESIAWAPWVPYLASSLGMFFTISSSCIRSIVSKQVGSNEQGIAQGSLLAMTSISSIISPLIYSPISAWFLSDKPPFDFPGFCMLCVGFSYVIALILSLVIKFKPFISKETRHQALC</sequence>
<dbReference type="InterPro" id="IPR001958">
    <property type="entry name" value="Tet-R_TetA/multi-R_MdtG-like"/>
</dbReference>
<evidence type="ECO:0000256" key="7">
    <source>
        <dbReference type="SAM" id="Phobius"/>
    </source>
</evidence>